<reference evidence="1" key="1">
    <citation type="submission" date="2023-01" db="EMBL/GenBank/DDBJ databases">
        <title>The growth and conidiation of Purpureocillium lavendulum are regulated by nitrogen source and histone H3K14 acetylation.</title>
        <authorList>
            <person name="Tang P."/>
            <person name="Han J."/>
            <person name="Zhang C."/>
            <person name="Tang P."/>
            <person name="Qi F."/>
            <person name="Zhang K."/>
            <person name="Liang L."/>
        </authorList>
    </citation>
    <scope>NUCLEOTIDE SEQUENCE</scope>
    <source>
        <strain evidence="1">YMF1.00683</strain>
    </source>
</reference>
<sequence>MTQPSPILQAYNGRFPDADQLNVASNRTISLHAKCDSWYVIKGGDGVSATITVQYDDGNNEDWGLPSVNGPDQTMYLNNPAIQSGDTRGQVDMFEASKTDPWAYSCNITIDPVVSAVVKEHEVGVNVTRYAAPAIALQGYGTSLFEHSLVFGVLSKIVQESCRLTICVVHTCRWNGYIVFLYPALIVCLLSV</sequence>
<accession>A0AB34FAJ6</accession>
<dbReference type="Proteomes" id="UP001163105">
    <property type="component" value="Unassembled WGS sequence"/>
</dbReference>
<proteinExistence type="predicted"/>
<dbReference type="AlphaFoldDB" id="A0AB34FAJ6"/>
<evidence type="ECO:0000313" key="2">
    <source>
        <dbReference type="Proteomes" id="UP001163105"/>
    </source>
</evidence>
<gene>
    <name evidence="1" type="ORF">O9K51_11360</name>
</gene>
<evidence type="ECO:0000313" key="1">
    <source>
        <dbReference type="EMBL" id="KAJ6436135.1"/>
    </source>
</evidence>
<name>A0AB34FAJ6_9HYPO</name>
<keyword evidence="2" id="KW-1185">Reference proteome</keyword>
<protein>
    <submittedName>
        <fullName evidence="1">N-terminal binuclear Zn cluster-containing protein</fullName>
    </submittedName>
</protein>
<dbReference type="EMBL" id="JAQHRD010000030">
    <property type="protein sequence ID" value="KAJ6436135.1"/>
    <property type="molecule type" value="Genomic_DNA"/>
</dbReference>
<comment type="caution">
    <text evidence="1">The sequence shown here is derived from an EMBL/GenBank/DDBJ whole genome shotgun (WGS) entry which is preliminary data.</text>
</comment>
<organism evidence="1 2">
    <name type="scientific">Purpureocillium lavendulum</name>
    <dbReference type="NCBI Taxonomy" id="1247861"/>
    <lineage>
        <taxon>Eukaryota</taxon>
        <taxon>Fungi</taxon>
        <taxon>Dikarya</taxon>
        <taxon>Ascomycota</taxon>
        <taxon>Pezizomycotina</taxon>
        <taxon>Sordariomycetes</taxon>
        <taxon>Hypocreomycetidae</taxon>
        <taxon>Hypocreales</taxon>
        <taxon>Ophiocordycipitaceae</taxon>
        <taxon>Purpureocillium</taxon>
    </lineage>
</organism>